<sequence length="351" mass="36930">MSVPETTRRRLLFGSTALGASAVLSGCLANTPPQQENQAAVAAGGGDNAAPGKHVTIGFSAPAADHGWMAAMTTYARAQAEKLPDVTFRPTEGGSDVSQQIAQVETLINEKVDVLVVLPADGKAMTDVALRAMQAGIPVVNVDRVFDSPDAYRVWIGGDNYGMGINAADYIAAELERANVANPVIAEIAGTDSLPLTQERSAGFREGLAKHGLEVTRRVAAEFTAETGERQATNLLQAASHLDAVWNHDDDQGIGVLSAVEAAGRDEFFMVGGAGSRQVMDRIKAGNGVMRATVLYNPSMCSSAVSLARLLAQARGMSDLAEHEVPRSVTTYSAVVTRDNVDQYLDVGFAS</sequence>
<dbReference type="PANTHER" id="PTHR46847">
    <property type="entry name" value="D-ALLOSE-BINDING PERIPLASMIC PROTEIN-RELATED"/>
    <property type="match status" value="1"/>
</dbReference>
<organism evidence="5 6">
    <name type="scientific">Saccharopolyspora rhizosphaerae</name>
    <dbReference type="NCBI Taxonomy" id="2492662"/>
    <lineage>
        <taxon>Bacteria</taxon>
        <taxon>Bacillati</taxon>
        <taxon>Actinomycetota</taxon>
        <taxon>Actinomycetes</taxon>
        <taxon>Pseudonocardiales</taxon>
        <taxon>Pseudonocardiaceae</taxon>
        <taxon>Saccharopolyspora</taxon>
    </lineage>
</organism>
<dbReference type="GO" id="GO:0030246">
    <property type="term" value="F:carbohydrate binding"/>
    <property type="evidence" value="ECO:0007669"/>
    <property type="project" value="UniProtKB-ARBA"/>
</dbReference>
<dbReference type="InterPro" id="IPR028082">
    <property type="entry name" value="Peripla_BP_I"/>
</dbReference>
<dbReference type="OrthoDB" id="9800520at2"/>
<comment type="caution">
    <text evidence="5">The sequence shown here is derived from an EMBL/GenBank/DDBJ whole genome shotgun (WGS) entry which is preliminary data.</text>
</comment>
<evidence type="ECO:0000256" key="3">
    <source>
        <dbReference type="ARBA" id="ARBA00022729"/>
    </source>
</evidence>
<dbReference type="Proteomes" id="UP000274515">
    <property type="component" value="Unassembled WGS sequence"/>
</dbReference>
<dbReference type="AlphaFoldDB" id="A0A3R8P5V1"/>
<evidence type="ECO:0000313" key="6">
    <source>
        <dbReference type="Proteomes" id="UP000274515"/>
    </source>
</evidence>
<dbReference type="PANTHER" id="PTHR46847:SF1">
    <property type="entry name" value="D-ALLOSE-BINDING PERIPLASMIC PROTEIN-RELATED"/>
    <property type="match status" value="1"/>
</dbReference>
<reference evidence="5 6" key="1">
    <citation type="submission" date="2018-11" db="EMBL/GenBank/DDBJ databases">
        <title>Saccharopolyspora rhizosphaerae sp. nov., an actinomycete isolated from rhizosphere soil in Thailand.</title>
        <authorList>
            <person name="Intra B."/>
            <person name="Euanorasetr J."/>
            <person name="Take A."/>
            <person name="Inahashi Y."/>
            <person name="Mori M."/>
            <person name="Panbangred W."/>
            <person name="Matsumoto A."/>
        </authorList>
    </citation>
    <scope>NUCLEOTIDE SEQUENCE [LARGE SCALE GENOMIC DNA]</scope>
    <source>
        <strain evidence="5 6">H219</strain>
    </source>
</reference>
<name>A0A3R8P5V1_9PSEU</name>
<evidence type="ECO:0000256" key="1">
    <source>
        <dbReference type="ARBA" id="ARBA00004196"/>
    </source>
</evidence>
<dbReference type="RefSeq" id="WP_125090349.1">
    <property type="nucleotide sequence ID" value="NZ_RSAA01000010.1"/>
</dbReference>
<proteinExistence type="inferred from homology"/>
<evidence type="ECO:0000256" key="2">
    <source>
        <dbReference type="ARBA" id="ARBA00007639"/>
    </source>
</evidence>
<comment type="subcellular location">
    <subcellularLocation>
        <location evidence="1">Cell envelope</location>
    </subcellularLocation>
</comment>
<feature type="domain" description="Periplasmic binding protein" evidence="4">
    <location>
        <begin position="57"/>
        <end position="313"/>
    </location>
</feature>
<protein>
    <submittedName>
        <fullName evidence="5">Sugar ABC transporter substrate-binding protein</fullName>
    </submittedName>
</protein>
<keyword evidence="3" id="KW-0732">Signal</keyword>
<accession>A0A3R8P5V1</accession>
<keyword evidence="6" id="KW-1185">Reference proteome</keyword>
<comment type="similarity">
    <text evidence="2">Belongs to the bacterial solute-binding protein 2 family.</text>
</comment>
<gene>
    <name evidence="5" type="ORF">EIL87_12155</name>
</gene>
<dbReference type="SUPFAM" id="SSF53822">
    <property type="entry name" value="Periplasmic binding protein-like I"/>
    <property type="match status" value="1"/>
</dbReference>
<dbReference type="InterPro" id="IPR025997">
    <property type="entry name" value="SBP_2_dom"/>
</dbReference>
<dbReference type="EMBL" id="RSAA01000010">
    <property type="protein sequence ID" value="RRO17023.1"/>
    <property type="molecule type" value="Genomic_DNA"/>
</dbReference>
<dbReference type="GO" id="GO:0030313">
    <property type="term" value="C:cell envelope"/>
    <property type="evidence" value="ECO:0007669"/>
    <property type="project" value="UniProtKB-SubCell"/>
</dbReference>
<dbReference type="PROSITE" id="PS51318">
    <property type="entry name" value="TAT"/>
    <property type="match status" value="1"/>
</dbReference>
<evidence type="ECO:0000259" key="4">
    <source>
        <dbReference type="Pfam" id="PF13407"/>
    </source>
</evidence>
<dbReference type="InterPro" id="IPR006311">
    <property type="entry name" value="TAT_signal"/>
</dbReference>
<dbReference type="Pfam" id="PF13407">
    <property type="entry name" value="Peripla_BP_4"/>
    <property type="match status" value="1"/>
</dbReference>
<dbReference type="Gene3D" id="3.40.50.2300">
    <property type="match status" value="2"/>
</dbReference>
<evidence type="ECO:0000313" key="5">
    <source>
        <dbReference type="EMBL" id="RRO17023.1"/>
    </source>
</evidence>